<dbReference type="InterPro" id="IPR001279">
    <property type="entry name" value="Metallo-B-lactamas"/>
</dbReference>
<dbReference type="RefSeq" id="WP_154754787.1">
    <property type="nucleotide sequence ID" value="NZ_WMBA01000001.1"/>
</dbReference>
<dbReference type="SMART" id="SM00849">
    <property type="entry name" value="Lactamase_B"/>
    <property type="match status" value="1"/>
</dbReference>
<dbReference type="InterPro" id="IPR036866">
    <property type="entry name" value="RibonucZ/Hydroxyglut_hydro"/>
</dbReference>
<dbReference type="SUPFAM" id="SSF56281">
    <property type="entry name" value="Metallo-hydrolase/oxidoreductase"/>
    <property type="match status" value="1"/>
</dbReference>
<keyword evidence="3" id="KW-1185">Reference proteome</keyword>
<dbReference type="EMBL" id="WMBA01000001">
    <property type="protein sequence ID" value="MTD52536.1"/>
    <property type="molecule type" value="Genomic_DNA"/>
</dbReference>
<proteinExistence type="predicted"/>
<dbReference type="Gene3D" id="3.60.15.10">
    <property type="entry name" value="Ribonuclease Z/Hydroxyacylglutathione hydrolase-like"/>
    <property type="match status" value="1"/>
</dbReference>
<dbReference type="GO" id="GO:0016787">
    <property type="term" value="F:hydrolase activity"/>
    <property type="evidence" value="ECO:0007669"/>
    <property type="project" value="UniProtKB-KW"/>
</dbReference>
<gene>
    <name evidence="2" type="ORF">GKO32_00850</name>
</gene>
<sequence length="302" mass="32884">MVELTRKEYSAPRVTGDPGEVSDGVFVIPDRRVSLVPNVGIVVGDDAALVIDTGVGPRNGRYVLEQATRLAGKRTLYLAITQLDPGHGFGIQAFKGTATIIFGAAQRDRLERYAPRYAEAFGKLGLGEAVEREFEGLELVGPDIVHDGHLTLDLGGIKAVLKEWGPAHTTDDQTVLVGDRVLFGGDLFGTRMFPILPYVPPFDVDFVPGRWFDALDNLIALEPEKVVPGHGEVADAGLIREVRTCLAFVRDEAGRLKADGVPFDEAAAIVEKRAIARWHTWEGPQMVRLLTKAFYAQRGEGA</sequence>
<evidence type="ECO:0000313" key="2">
    <source>
        <dbReference type="EMBL" id="MTD52536.1"/>
    </source>
</evidence>
<accession>A0A6N7Z1W8</accession>
<reference evidence="2 3" key="1">
    <citation type="submission" date="2019-11" db="EMBL/GenBank/DDBJ databases">
        <title>Draft genome of Amycolatopsis RM579.</title>
        <authorList>
            <person name="Duangmal K."/>
            <person name="Mingma R."/>
        </authorList>
    </citation>
    <scope>NUCLEOTIDE SEQUENCE [LARGE SCALE GENOMIC DNA]</scope>
    <source>
        <strain evidence="2 3">RM579</strain>
    </source>
</reference>
<comment type="caution">
    <text evidence="2">The sequence shown here is derived from an EMBL/GenBank/DDBJ whole genome shotgun (WGS) entry which is preliminary data.</text>
</comment>
<feature type="domain" description="Metallo-beta-lactamase" evidence="1">
    <location>
        <begin position="36"/>
        <end position="230"/>
    </location>
</feature>
<organism evidence="2 3">
    <name type="scientific">Amycolatopsis pithecellobii</name>
    <dbReference type="NCBI Taxonomy" id="664692"/>
    <lineage>
        <taxon>Bacteria</taxon>
        <taxon>Bacillati</taxon>
        <taxon>Actinomycetota</taxon>
        <taxon>Actinomycetes</taxon>
        <taxon>Pseudonocardiales</taxon>
        <taxon>Pseudonocardiaceae</taxon>
        <taxon>Amycolatopsis</taxon>
    </lineage>
</organism>
<dbReference type="InterPro" id="IPR050855">
    <property type="entry name" value="NDM-1-like"/>
</dbReference>
<evidence type="ECO:0000313" key="3">
    <source>
        <dbReference type="Proteomes" id="UP000440096"/>
    </source>
</evidence>
<protein>
    <submittedName>
        <fullName evidence="2">MBL fold metallo-hydrolase</fullName>
    </submittedName>
</protein>
<name>A0A6N7Z1W8_9PSEU</name>
<keyword evidence="2" id="KW-0378">Hydrolase</keyword>
<evidence type="ECO:0000259" key="1">
    <source>
        <dbReference type="SMART" id="SM00849"/>
    </source>
</evidence>
<dbReference type="Proteomes" id="UP000440096">
    <property type="component" value="Unassembled WGS sequence"/>
</dbReference>
<dbReference type="PANTHER" id="PTHR42951">
    <property type="entry name" value="METALLO-BETA-LACTAMASE DOMAIN-CONTAINING"/>
    <property type="match status" value="1"/>
</dbReference>
<dbReference type="PANTHER" id="PTHR42951:SF4">
    <property type="entry name" value="ACYL-COENZYME A THIOESTERASE MBLAC2"/>
    <property type="match status" value="1"/>
</dbReference>
<dbReference type="Pfam" id="PF00753">
    <property type="entry name" value="Lactamase_B"/>
    <property type="match status" value="1"/>
</dbReference>
<dbReference type="AlphaFoldDB" id="A0A6N7Z1W8"/>
<dbReference type="CDD" id="cd16282">
    <property type="entry name" value="metallo-hydrolase-like_MBL-fold"/>
    <property type="match status" value="1"/>
</dbReference>
<dbReference type="OrthoDB" id="2273115at2"/>